<reference evidence="13" key="1">
    <citation type="submission" date="2021-01" db="EMBL/GenBank/DDBJ databases">
        <title>Phytophthora aleatoria, a newly-described species from Pinus radiata is distinct from Phytophthora cactorum isolates based on comparative genomics.</title>
        <authorList>
            <person name="Mcdougal R."/>
            <person name="Panda P."/>
            <person name="Williams N."/>
            <person name="Studholme D.J."/>
        </authorList>
    </citation>
    <scope>NUCLEOTIDE SEQUENCE</scope>
    <source>
        <strain evidence="13">NZFS 3830</strain>
    </source>
</reference>
<feature type="chain" id="PRO_5035836959" description="Probable pectate lyase F" evidence="11">
    <location>
        <begin position="21"/>
        <end position="1044"/>
    </location>
</feature>
<dbReference type="InterPro" id="IPR001202">
    <property type="entry name" value="WW_dom"/>
</dbReference>
<evidence type="ECO:0000256" key="10">
    <source>
        <dbReference type="SAM" id="MobiDB-lite"/>
    </source>
</evidence>
<evidence type="ECO:0000313" key="14">
    <source>
        <dbReference type="Proteomes" id="UP000688947"/>
    </source>
</evidence>
<dbReference type="EMBL" id="JAENGZ010000236">
    <property type="protein sequence ID" value="KAG6964377.1"/>
    <property type="molecule type" value="Genomic_DNA"/>
</dbReference>
<feature type="region of interest" description="Disordered" evidence="10">
    <location>
        <begin position="569"/>
        <end position="589"/>
    </location>
</feature>
<feature type="region of interest" description="Disordered" evidence="10">
    <location>
        <begin position="681"/>
        <end position="706"/>
    </location>
</feature>
<feature type="domain" description="WW" evidence="12">
    <location>
        <begin position="1011"/>
        <end position="1044"/>
    </location>
</feature>
<protein>
    <recommendedName>
        <fullName evidence="9">Probable pectate lyase F</fullName>
        <ecNumber evidence="4">4.2.2.2</ecNumber>
    </recommendedName>
</protein>
<keyword evidence="7" id="KW-0106">Calcium</keyword>
<comment type="subcellular location">
    <subcellularLocation>
        <location evidence="3">Secreted</location>
    </subcellularLocation>
</comment>
<dbReference type="PANTHER" id="PTHR33407:SF9">
    <property type="entry name" value="PECTATE LYASE F-RELATED"/>
    <property type="match status" value="1"/>
</dbReference>
<organism evidence="13 14">
    <name type="scientific">Phytophthora cactorum</name>
    <dbReference type="NCBI Taxonomy" id="29920"/>
    <lineage>
        <taxon>Eukaryota</taxon>
        <taxon>Sar</taxon>
        <taxon>Stramenopiles</taxon>
        <taxon>Oomycota</taxon>
        <taxon>Peronosporomycetes</taxon>
        <taxon>Peronosporales</taxon>
        <taxon>Peronosporaceae</taxon>
        <taxon>Phytophthora</taxon>
    </lineage>
</organism>
<sequence length="1044" mass="116422">MLQFIGSAAALAIGATIAFGAPIPDGTWPTSQGNVSFPEVYIVKSGEVFDGGMKTYDRSDITCLGQTESNLSTAVFEVKPGATLKNVIIGTNQMEGVHCEMSDCTIENVWWEDVCEDALSIKGGSASSVSRVIGGGARYADDKVIQHNGYGTVVVDGFFAQDFGKLYRSCGNCKSNPRQRFLNMSNIYADLAVIRSKRSGKNVSIVMMNGNFGDEAVLRNIYVKPTMARFTECASSYGVNQSGAKPVVLTNGPKMPVCQYTYDDVHIIQSKQKQGQQEQQEQLEQQQPTLSSIAALVVVATMVSGRAMPDGSWPTSKGTVKFDDVYTIKSGEVYDGKMKTYERSNITCKGQEESGTSTAVFKLEANATLKNAIIGVDQMEGVHCDDNDCIIQNVWWDDVCEDALSIKGGDASSVSRILGGGARYADDKIIQHNGLGTVIIDGFFAQDFGKLYRSCGSCKNNPAQRFLNIRNVYADLQVIKAQRVDPNVSIVMMNENYGDEAVLHNIRVKPGAENYTECSYSRGVQKGDKPLILGNGPKKPVCKYSMDQIHLVEGGAQQQQQQTVGTVRPANDAKESKNDKDVSQQNNNNNKTIAETLAANTEETIDLMQTALVFREKELHRSEKAVARADAELREELVRAEKILPSKFLFERNLASDRQLEAARNCFGEYHKVKIVANPVEDSKDDSVPKAESVETLNDSKEDDNTLSSIKREHELERLLLCAPPAFLTIKTTSTQLHISSHPQSSVFVVPFSGTVKHVATHLVESVDVVRFSLIQRKVVANFDRCHYKRWADNSEPSVFAKNKKLEIVQIWIRCKRRKADEEEDVVEDIPVAMFLVEFSLDPRRTVWINHSLAERFWEWKRLKLLARSERVARRERAKDYEKQQKENEDKRKQEEELKRQDDAVNAANFREPYDSATGYTESQPSVDPSVAWYANGGDPNYNSTEQWQQNYYSQVQEQAQALDNYPNGESSSPYDVNGSSYSIELSSAADGYNYPYTSNVDSQTYSTPQSTTAAQWEEVFDPTTQQTYYVNRVTNETAWQIPS</sequence>
<comment type="caution">
    <text evidence="13">The sequence shown here is derived from an EMBL/GenBank/DDBJ whole genome shotgun (WGS) entry which is preliminary data.</text>
</comment>
<dbReference type="GO" id="GO:0005576">
    <property type="term" value="C:extracellular region"/>
    <property type="evidence" value="ECO:0007669"/>
    <property type="project" value="UniProtKB-SubCell"/>
</dbReference>
<gene>
    <name evidence="13" type="ORF">JG687_00005997</name>
</gene>
<feature type="region of interest" description="Disordered" evidence="10">
    <location>
        <begin position="876"/>
        <end position="938"/>
    </location>
</feature>
<dbReference type="EC" id="4.2.2.2" evidence="4"/>
<accession>A0A8T1UJA0</accession>
<evidence type="ECO:0000256" key="7">
    <source>
        <dbReference type="ARBA" id="ARBA00022837"/>
    </source>
</evidence>
<feature type="compositionally biased region" description="Polar residues" evidence="10">
    <location>
        <begin position="918"/>
        <end position="927"/>
    </location>
</feature>
<dbReference type="GO" id="GO:0045490">
    <property type="term" value="P:pectin catabolic process"/>
    <property type="evidence" value="ECO:0007669"/>
    <property type="project" value="TreeGrafter"/>
</dbReference>
<feature type="compositionally biased region" description="Basic and acidic residues" evidence="10">
    <location>
        <begin position="876"/>
        <end position="903"/>
    </location>
</feature>
<dbReference type="AlphaFoldDB" id="A0A8T1UJA0"/>
<feature type="compositionally biased region" description="Basic and acidic residues" evidence="10">
    <location>
        <begin position="571"/>
        <end position="582"/>
    </location>
</feature>
<evidence type="ECO:0000256" key="6">
    <source>
        <dbReference type="ARBA" id="ARBA00022729"/>
    </source>
</evidence>
<dbReference type="Pfam" id="PF00397">
    <property type="entry name" value="WW"/>
    <property type="match status" value="1"/>
</dbReference>
<feature type="signal peptide" evidence="11">
    <location>
        <begin position="1"/>
        <end position="20"/>
    </location>
</feature>
<dbReference type="VEuPathDB" id="FungiDB:PC110_g14174"/>
<evidence type="ECO:0000256" key="11">
    <source>
        <dbReference type="SAM" id="SignalP"/>
    </source>
</evidence>
<evidence type="ECO:0000259" key="12">
    <source>
        <dbReference type="PROSITE" id="PS50020"/>
    </source>
</evidence>
<evidence type="ECO:0000256" key="8">
    <source>
        <dbReference type="ARBA" id="ARBA00023239"/>
    </source>
</evidence>
<dbReference type="Pfam" id="PF03211">
    <property type="entry name" value="Pectate_lyase"/>
    <property type="match status" value="2"/>
</dbReference>
<evidence type="ECO:0000256" key="4">
    <source>
        <dbReference type="ARBA" id="ARBA00012272"/>
    </source>
</evidence>
<name>A0A8T1UJA0_9STRA</name>
<dbReference type="Proteomes" id="UP000688947">
    <property type="component" value="Unassembled WGS sequence"/>
</dbReference>
<dbReference type="GO" id="GO:0030570">
    <property type="term" value="F:pectate lyase activity"/>
    <property type="evidence" value="ECO:0007669"/>
    <property type="project" value="UniProtKB-EC"/>
</dbReference>
<evidence type="ECO:0000256" key="9">
    <source>
        <dbReference type="ARBA" id="ARBA00039895"/>
    </source>
</evidence>
<dbReference type="VEuPathDB" id="FungiDB:PC110_g14175"/>
<dbReference type="CDD" id="cd00201">
    <property type="entry name" value="WW"/>
    <property type="match status" value="1"/>
</dbReference>
<dbReference type="VEuPathDB" id="FungiDB:PC110_g14173"/>
<keyword evidence="8" id="KW-0456">Lyase</keyword>
<evidence type="ECO:0000256" key="1">
    <source>
        <dbReference type="ARBA" id="ARBA00000695"/>
    </source>
</evidence>
<comment type="catalytic activity">
    <reaction evidence="1">
        <text>Eliminative cleavage of (1-&gt;4)-alpha-D-galacturonan to give oligosaccharides with 4-deoxy-alpha-D-galact-4-enuronosyl groups at their non-reducing ends.</text>
        <dbReference type="EC" id="4.2.2.2"/>
    </reaction>
</comment>
<dbReference type="PROSITE" id="PS50020">
    <property type="entry name" value="WW_DOMAIN_2"/>
    <property type="match status" value="1"/>
</dbReference>
<evidence type="ECO:0000313" key="13">
    <source>
        <dbReference type="EMBL" id="KAG6964377.1"/>
    </source>
</evidence>
<dbReference type="InterPro" id="IPR004898">
    <property type="entry name" value="Pectate_lyase_PlyH/PlyE-like"/>
</dbReference>
<dbReference type="PANTHER" id="PTHR33407">
    <property type="entry name" value="PECTATE LYASE F-RELATED"/>
    <property type="match status" value="1"/>
</dbReference>
<proteinExistence type="predicted"/>
<dbReference type="OrthoDB" id="122448at2759"/>
<evidence type="ECO:0000256" key="5">
    <source>
        <dbReference type="ARBA" id="ARBA00022525"/>
    </source>
</evidence>
<keyword evidence="6 11" id="KW-0732">Signal</keyword>
<keyword evidence="5" id="KW-0964">Secreted</keyword>
<evidence type="ECO:0000256" key="3">
    <source>
        <dbReference type="ARBA" id="ARBA00004613"/>
    </source>
</evidence>
<evidence type="ECO:0000256" key="2">
    <source>
        <dbReference type="ARBA" id="ARBA00001913"/>
    </source>
</evidence>
<comment type="cofactor">
    <cofactor evidence="2">
        <name>Ca(2+)</name>
        <dbReference type="ChEBI" id="CHEBI:29108"/>
    </cofactor>
</comment>